<sequence length="101" mass="11281">MGITEQPTPYPQLSTNALSESQGEERLPLLSILSLKRLHCGSKARLELSAMLCRQTFLFLTQAKTSGEETSRECSPPFAMLSLSARIRQQVNKQQEKNKAT</sequence>
<accession>A0A455T237</accession>
<proteinExistence type="predicted"/>
<feature type="compositionally biased region" description="Polar residues" evidence="1">
    <location>
        <begin position="1"/>
        <end position="21"/>
    </location>
</feature>
<dbReference type="EMBL" id="AP019377">
    <property type="protein sequence ID" value="BBH94723.1"/>
    <property type="molecule type" value="Genomic_DNA"/>
</dbReference>
<gene>
    <name evidence="2" type="ORF">KTA_29220</name>
</gene>
<evidence type="ECO:0000256" key="1">
    <source>
        <dbReference type="SAM" id="MobiDB-lite"/>
    </source>
</evidence>
<reference evidence="2" key="1">
    <citation type="submission" date="2018-12" db="EMBL/GenBank/DDBJ databases">
        <title>Novel natural products biosynthetic potential of the class Ktedonobacteria.</title>
        <authorList>
            <person name="Zheng Y."/>
            <person name="Saitou A."/>
            <person name="Wang C.M."/>
            <person name="Toyoda A."/>
            <person name="Minakuchi Y."/>
            <person name="Sekiguchi Y."/>
            <person name="Ueda K."/>
            <person name="Takano H."/>
            <person name="Sakai Y."/>
            <person name="Yokota A."/>
            <person name="Yabe S."/>
        </authorList>
    </citation>
    <scope>NUCLEOTIDE SEQUENCE</scope>
    <source>
        <strain evidence="2">A3-2</strain>
    </source>
</reference>
<protein>
    <submittedName>
        <fullName evidence="2">Uncharacterized protein</fullName>
    </submittedName>
</protein>
<organism evidence="2">
    <name type="scientific">Thermogemmatispora argillosa</name>
    <dbReference type="NCBI Taxonomy" id="2045280"/>
    <lineage>
        <taxon>Bacteria</taxon>
        <taxon>Bacillati</taxon>
        <taxon>Chloroflexota</taxon>
        <taxon>Ktedonobacteria</taxon>
        <taxon>Thermogemmatisporales</taxon>
        <taxon>Thermogemmatisporaceae</taxon>
        <taxon>Thermogemmatispora</taxon>
    </lineage>
</organism>
<name>A0A455T237_9CHLR</name>
<evidence type="ECO:0000313" key="2">
    <source>
        <dbReference type="EMBL" id="BBH94723.1"/>
    </source>
</evidence>
<feature type="region of interest" description="Disordered" evidence="1">
    <location>
        <begin position="1"/>
        <end position="23"/>
    </location>
</feature>
<dbReference type="AlphaFoldDB" id="A0A455T237"/>